<dbReference type="SUPFAM" id="SSF48179">
    <property type="entry name" value="6-phosphogluconate dehydrogenase C-terminal domain-like"/>
    <property type="match status" value="1"/>
</dbReference>
<dbReference type="GeneID" id="70192397"/>
<dbReference type="InterPro" id="IPR013328">
    <property type="entry name" value="6PGD_dom2"/>
</dbReference>
<keyword evidence="2" id="KW-0560">Oxidoreductase</keyword>
<sequence length="318" mass="34406">MASVNVTGDDANLRITIIGAGTIGLSLAALHLTYLKTPSNLTIVDVRPDLESHILRSLPAFLPQSLHPCVPQVKLASSVPAAVKDSGIVQECGPENLAFKSALWSEVEQHAPPDALFWTSTSGIPASRQNAHMRDPSRLIVVHPFNPPHILPLLEIVPSPQTSQSVIDRTVEFLRRRGREPVLLQKEITGFVAGRLAWVLLREAIHLVDQGIVTVEQLDTILETSMGPRWAYAGPFKSFHAGGGPGGLEGLLKNVGPTVQACWDDAGQVNIGGAWEAKVFGQVREAYGALDLEERDVANRRVLEVVQEVKKDTGSSLD</sequence>
<dbReference type="PANTHER" id="PTHR48075">
    <property type="entry name" value="3-HYDROXYACYL-COA DEHYDROGENASE FAMILY PROTEIN"/>
    <property type="match status" value="1"/>
</dbReference>
<dbReference type="EMBL" id="JAGTJQ010000012">
    <property type="protein sequence ID" value="KAH7016194.1"/>
    <property type="molecule type" value="Genomic_DNA"/>
</dbReference>
<dbReference type="InterPro" id="IPR006176">
    <property type="entry name" value="3-OHacyl-CoA_DH_NAD-bd"/>
</dbReference>
<evidence type="ECO:0000313" key="5">
    <source>
        <dbReference type="EMBL" id="KAH7016194.1"/>
    </source>
</evidence>
<feature type="domain" description="3-hydroxyacyl-CoA dehydrogenase C-terminal" evidence="3">
    <location>
        <begin position="190"/>
        <end position="252"/>
    </location>
</feature>
<dbReference type="OrthoDB" id="2021159at2759"/>
<dbReference type="GO" id="GO:0070403">
    <property type="term" value="F:NAD+ binding"/>
    <property type="evidence" value="ECO:0007669"/>
    <property type="project" value="InterPro"/>
</dbReference>
<evidence type="ECO:0000313" key="6">
    <source>
        <dbReference type="Proteomes" id="UP000756346"/>
    </source>
</evidence>
<keyword evidence="6" id="KW-1185">Reference proteome</keyword>
<evidence type="ECO:0008006" key="7">
    <source>
        <dbReference type="Google" id="ProtNLM"/>
    </source>
</evidence>
<dbReference type="PANTHER" id="PTHR48075:SF1">
    <property type="entry name" value="LAMBDA-CRYSTALLIN HOMOLOG"/>
    <property type="match status" value="1"/>
</dbReference>
<dbReference type="Proteomes" id="UP000756346">
    <property type="component" value="Unassembled WGS sequence"/>
</dbReference>
<dbReference type="Gene3D" id="1.10.1040.10">
    <property type="entry name" value="N-(1-d-carboxylethyl)-l-norvaline Dehydrogenase, domain 2"/>
    <property type="match status" value="1"/>
</dbReference>
<dbReference type="InterPro" id="IPR036291">
    <property type="entry name" value="NAD(P)-bd_dom_sf"/>
</dbReference>
<name>A0A9P9BJP1_9PEZI</name>
<evidence type="ECO:0000256" key="2">
    <source>
        <dbReference type="ARBA" id="ARBA00023002"/>
    </source>
</evidence>
<dbReference type="InterPro" id="IPR008927">
    <property type="entry name" value="6-PGluconate_DH-like_C_sf"/>
</dbReference>
<evidence type="ECO:0000256" key="1">
    <source>
        <dbReference type="ARBA" id="ARBA00009463"/>
    </source>
</evidence>
<evidence type="ECO:0000259" key="4">
    <source>
        <dbReference type="Pfam" id="PF02737"/>
    </source>
</evidence>
<accession>A0A9P9BJP1</accession>
<feature type="domain" description="3-hydroxyacyl-CoA dehydrogenase NAD binding" evidence="4">
    <location>
        <begin position="15"/>
        <end position="186"/>
    </location>
</feature>
<dbReference type="AlphaFoldDB" id="A0A9P9BJP1"/>
<dbReference type="Pfam" id="PF00725">
    <property type="entry name" value="3HCDH"/>
    <property type="match status" value="1"/>
</dbReference>
<proteinExistence type="inferred from homology"/>
<dbReference type="Pfam" id="PF02737">
    <property type="entry name" value="3HCDH_N"/>
    <property type="match status" value="1"/>
</dbReference>
<organism evidence="5 6">
    <name type="scientific">Microdochium trichocladiopsis</name>
    <dbReference type="NCBI Taxonomy" id="1682393"/>
    <lineage>
        <taxon>Eukaryota</taxon>
        <taxon>Fungi</taxon>
        <taxon>Dikarya</taxon>
        <taxon>Ascomycota</taxon>
        <taxon>Pezizomycotina</taxon>
        <taxon>Sordariomycetes</taxon>
        <taxon>Xylariomycetidae</taxon>
        <taxon>Xylariales</taxon>
        <taxon>Microdochiaceae</taxon>
        <taxon>Microdochium</taxon>
    </lineage>
</organism>
<gene>
    <name evidence="5" type="ORF">B0I36DRAFT_43675</name>
</gene>
<dbReference type="GO" id="GO:0050104">
    <property type="term" value="F:L-gulonate 3-dehydrogenase activity"/>
    <property type="evidence" value="ECO:0007669"/>
    <property type="project" value="TreeGrafter"/>
</dbReference>
<comment type="similarity">
    <text evidence="1">Belongs to the 3-hydroxyacyl-CoA dehydrogenase family.</text>
</comment>
<dbReference type="Gene3D" id="3.40.50.720">
    <property type="entry name" value="NAD(P)-binding Rossmann-like Domain"/>
    <property type="match status" value="1"/>
</dbReference>
<dbReference type="RefSeq" id="XP_046005818.1">
    <property type="nucleotide sequence ID" value="XM_046162851.1"/>
</dbReference>
<evidence type="ECO:0000259" key="3">
    <source>
        <dbReference type="Pfam" id="PF00725"/>
    </source>
</evidence>
<dbReference type="SUPFAM" id="SSF51735">
    <property type="entry name" value="NAD(P)-binding Rossmann-fold domains"/>
    <property type="match status" value="1"/>
</dbReference>
<dbReference type="InterPro" id="IPR006108">
    <property type="entry name" value="3HC_DH_C"/>
</dbReference>
<comment type="caution">
    <text evidence="5">The sequence shown here is derived from an EMBL/GenBank/DDBJ whole genome shotgun (WGS) entry which is preliminary data.</text>
</comment>
<protein>
    <recommendedName>
        <fullName evidence="7">3-hydroxyacyl-CoA dehydrogenase</fullName>
    </recommendedName>
</protein>
<reference evidence="5" key="1">
    <citation type="journal article" date="2021" name="Nat. Commun.">
        <title>Genetic determinants of endophytism in the Arabidopsis root mycobiome.</title>
        <authorList>
            <person name="Mesny F."/>
            <person name="Miyauchi S."/>
            <person name="Thiergart T."/>
            <person name="Pickel B."/>
            <person name="Atanasova L."/>
            <person name="Karlsson M."/>
            <person name="Huettel B."/>
            <person name="Barry K.W."/>
            <person name="Haridas S."/>
            <person name="Chen C."/>
            <person name="Bauer D."/>
            <person name="Andreopoulos W."/>
            <person name="Pangilinan J."/>
            <person name="LaButti K."/>
            <person name="Riley R."/>
            <person name="Lipzen A."/>
            <person name="Clum A."/>
            <person name="Drula E."/>
            <person name="Henrissat B."/>
            <person name="Kohler A."/>
            <person name="Grigoriev I.V."/>
            <person name="Martin F.M."/>
            <person name="Hacquard S."/>
        </authorList>
    </citation>
    <scope>NUCLEOTIDE SEQUENCE</scope>
    <source>
        <strain evidence="5">MPI-CAGE-CH-0230</strain>
    </source>
</reference>
<dbReference type="GO" id="GO:0006631">
    <property type="term" value="P:fatty acid metabolic process"/>
    <property type="evidence" value="ECO:0007669"/>
    <property type="project" value="InterPro"/>
</dbReference>